<reference evidence="2 3" key="1">
    <citation type="submission" date="2018-06" db="EMBL/GenBank/DDBJ databases">
        <title>Sphaerisporangium craniellae sp. nov., isolated from a marine sponge in the South China Sea.</title>
        <authorList>
            <person name="Li L."/>
        </authorList>
    </citation>
    <scope>NUCLEOTIDE SEQUENCE [LARGE SCALE GENOMIC DNA]</scope>
    <source>
        <strain evidence="2 3">CCTCC AA 208026</strain>
    </source>
</reference>
<keyword evidence="3" id="KW-1185">Reference proteome</keyword>
<name>A0A367FQ72_9ACTN</name>
<organism evidence="2 3">
    <name type="scientific">Sphaerisporangium album</name>
    <dbReference type="NCBI Taxonomy" id="509200"/>
    <lineage>
        <taxon>Bacteria</taxon>
        <taxon>Bacillati</taxon>
        <taxon>Actinomycetota</taxon>
        <taxon>Actinomycetes</taxon>
        <taxon>Streptosporangiales</taxon>
        <taxon>Streptosporangiaceae</taxon>
        <taxon>Sphaerisporangium</taxon>
    </lineage>
</organism>
<sequence>MKAIVQDRYGTEDVLKFDDIERPTVGDDDVLVQVRAAGVDQGVWHLMAGLPYPLRLAGFGVRRPKLRVRGRDVAGRVEAVGRNVTRLKPGDEVFGTSDGSFAEYALSRADRLAPKPAGLTFVQAAAVPTSACTALKGIRDAGRVKAGQNVLVIGAGGGVGTYAVQIAKAFGARVTGVCGTTKADLVRSIGADDVIDYTREDFADRAHGFDVVLDIAGLRSLAVLRRALTPRGTLVIAGGEGGGRWLDGTHRQIQALVLSPFVRQDLRPLASSERTEDLEFLTGLVESGKITPVVDRTYPLNEAPEAIRHLREGRARGKFVVTV</sequence>
<dbReference type="SUPFAM" id="SSF51735">
    <property type="entry name" value="NAD(P)-binding Rossmann-fold domains"/>
    <property type="match status" value="1"/>
</dbReference>
<comment type="caution">
    <text evidence="2">The sequence shown here is derived from an EMBL/GenBank/DDBJ whole genome shotgun (WGS) entry which is preliminary data.</text>
</comment>
<dbReference type="Pfam" id="PF08240">
    <property type="entry name" value="ADH_N"/>
    <property type="match status" value="1"/>
</dbReference>
<dbReference type="Gene3D" id="3.90.180.10">
    <property type="entry name" value="Medium-chain alcohol dehydrogenases, catalytic domain"/>
    <property type="match status" value="1"/>
</dbReference>
<dbReference type="OrthoDB" id="3727682at2"/>
<dbReference type="EMBL" id="QOIL01000004">
    <property type="protein sequence ID" value="RCG31840.1"/>
    <property type="molecule type" value="Genomic_DNA"/>
</dbReference>
<dbReference type="InterPro" id="IPR020843">
    <property type="entry name" value="ER"/>
</dbReference>
<dbReference type="InterPro" id="IPR013154">
    <property type="entry name" value="ADH-like_N"/>
</dbReference>
<dbReference type="PANTHER" id="PTHR44013:SF1">
    <property type="entry name" value="ZINC-TYPE ALCOHOL DEHYDROGENASE-LIKE PROTEIN C16A3.02C"/>
    <property type="match status" value="1"/>
</dbReference>
<protein>
    <submittedName>
        <fullName evidence="2">NAD(P)-dependent alcohol dehydrogenase</fullName>
    </submittedName>
</protein>
<feature type="domain" description="Enoyl reductase (ER)" evidence="1">
    <location>
        <begin position="10"/>
        <end position="321"/>
    </location>
</feature>
<accession>A0A367FQ72</accession>
<dbReference type="InterPro" id="IPR052733">
    <property type="entry name" value="Chloroplast_QOR"/>
</dbReference>
<dbReference type="CDD" id="cd08267">
    <property type="entry name" value="MDR1"/>
    <property type="match status" value="1"/>
</dbReference>
<dbReference type="Proteomes" id="UP000253094">
    <property type="component" value="Unassembled WGS sequence"/>
</dbReference>
<dbReference type="Gene3D" id="3.40.50.720">
    <property type="entry name" value="NAD(P)-binding Rossmann-like Domain"/>
    <property type="match status" value="1"/>
</dbReference>
<dbReference type="GO" id="GO:0016491">
    <property type="term" value="F:oxidoreductase activity"/>
    <property type="evidence" value="ECO:0007669"/>
    <property type="project" value="InterPro"/>
</dbReference>
<evidence type="ECO:0000259" key="1">
    <source>
        <dbReference type="SMART" id="SM00829"/>
    </source>
</evidence>
<dbReference type="InterPro" id="IPR002364">
    <property type="entry name" value="Quin_OxRdtase/zeta-crystal_CS"/>
</dbReference>
<dbReference type="PANTHER" id="PTHR44013">
    <property type="entry name" value="ZINC-TYPE ALCOHOL DEHYDROGENASE-LIKE PROTEIN C16A3.02C"/>
    <property type="match status" value="1"/>
</dbReference>
<gene>
    <name evidence="2" type="ORF">DQ384_09965</name>
</gene>
<proteinExistence type="predicted"/>
<dbReference type="PROSITE" id="PS01162">
    <property type="entry name" value="QOR_ZETA_CRYSTAL"/>
    <property type="match status" value="1"/>
</dbReference>
<dbReference type="GO" id="GO:0008270">
    <property type="term" value="F:zinc ion binding"/>
    <property type="evidence" value="ECO:0007669"/>
    <property type="project" value="InterPro"/>
</dbReference>
<dbReference type="AlphaFoldDB" id="A0A367FQ72"/>
<dbReference type="SUPFAM" id="SSF50129">
    <property type="entry name" value="GroES-like"/>
    <property type="match status" value="1"/>
</dbReference>
<evidence type="ECO:0000313" key="3">
    <source>
        <dbReference type="Proteomes" id="UP000253094"/>
    </source>
</evidence>
<dbReference type="SMART" id="SM00829">
    <property type="entry name" value="PKS_ER"/>
    <property type="match status" value="1"/>
</dbReference>
<evidence type="ECO:0000313" key="2">
    <source>
        <dbReference type="EMBL" id="RCG31840.1"/>
    </source>
</evidence>
<dbReference type="InterPro" id="IPR011032">
    <property type="entry name" value="GroES-like_sf"/>
</dbReference>
<dbReference type="RefSeq" id="WP_114028410.1">
    <property type="nucleotide sequence ID" value="NZ_QOIL01000004.1"/>
</dbReference>
<dbReference type="InterPro" id="IPR036291">
    <property type="entry name" value="NAD(P)-bd_dom_sf"/>
</dbReference>
<dbReference type="Pfam" id="PF13602">
    <property type="entry name" value="ADH_zinc_N_2"/>
    <property type="match status" value="1"/>
</dbReference>